<proteinExistence type="predicted"/>
<dbReference type="Pfam" id="PF15611">
    <property type="entry name" value="EH_Signature"/>
    <property type="match status" value="1"/>
</dbReference>
<reference evidence="2 3" key="1">
    <citation type="submission" date="2018-10" db="EMBL/GenBank/DDBJ databases">
        <title>Sphingobacterium sp. M05W1-28.</title>
        <authorList>
            <person name="Cai H."/>
        </authorList>
    </citation>
    <scope>NUCLEOTIDE SEQUENCE [LARGE SCALE GENOMIC DNA]</scope>
    <source>
        <strain evidence="2 3">M05W1-28</strain>
    </source>
</reference>
<name>A0A420VQ28_9SPHI</name>
<evidence type="ECO:0000313" key="2">
    <source>
        <dbReference type="EMBL" id="RKO68415.1"/>
    </source>
</evidence>
<accession>A0A420VQ28</accession>
<evidence type="ECO:0000313" key="3">
    <source>
        <dbReference type="Proteomes" id="UP000282423"/>
    </source>
</evidence>
<dbReference type="RefSeq" id="WP_121127360.1">
    <property type="nucleotide sequence ID" value="NZ_RBWS01000032.1"/>
</dbReference>
<comment type="caution">
    <text evidence="2">The sequence shown here is derived from an EMBL/GenBank/DDBJ whole genome shotgun (WGS) entry which is preliminary data.</text>
</comment>
<organism evidence="2 3">
    <name type="scientific">Sphingobacterium puteale</name>
    <dbReference type="NCBI Taxonomy" id="2420510"/>
    <lineage>
        <taxon>Bacteria</taxon>
        <taxon>Pseudomonadati</taxon>
        <taxon>Bacteroidota</taxon>
        <taxon>Sphingobacteriia</taxon>
        <taxon>Sphingobacteriales</taxon>
        <taxon>Sphingobacteriaceae</taxon>
        <taxon>Sphingobacterium</taxon>
    </lineage>
</organism>
<feature type="domain" description="Zorya protein ZorC EH" evidence="1">
    <location>
        <begin position="113"/>
        <end position="459"/>
    </location>
</feature>
<protein>
    <recommendedName>
        <fullName evidence="1">Zorya protein ZorC EH domain-containing protein</fullName>
    </recommendedName>
</protein>
<dbReference type="OrthoDB" id="7529224at2"/>
<evidence type="ECO:0000259" key="1">
    <source>
        <dbReference type="Pfam" id="PF15611"/>
    </source>
</evidence>
<sequence length="523" mass="61478">MPTTQEILQFHFSPTTFQQSAQKIIPINLASLNDHRIDKLQKIIEEVGAASFSFSGDNLIPQVFRKFKNSINTNFDRRELRTLSYSLNYSEQNLSIIFHNENELKYALTLLDTNWRDSFLVGLIDCFLRNWETKYTKSLEQIEQFILNKLENYSGNRGTLISLKNNKRYFNKKNGDLVLGDTIAKLNKSIQEATKILGVPESWWTYNYFSKVIVTYYERNKSNISAEIDNLNEVIIKHNNSITNKRLISKIIIQVNKPDFTTLQDQIKKIAFAQIGDPNNISNWNIFDNATEIERKEITQARNILNEWITKQFINVFFKVCINDDRRKKFWLRFVSKISSFKVYGPLHTQNILKRDERVAEYVESRFEIVTSKRDVSAFILFMGDYMLIEFSNEGYAFYAYKITSPYRPSLDFKLNSVDDLRNASMPMAIQSDNYYDYFNDEGRLTHRDGNQIWETKFYSWMNKKVLGGTVMKTNSPIEVSAKESIAKNSNEQWETSSNYWSTRELPGYTYSKKKDAWYKNKL</sequence>
<dbReference type="InterPro" id="IPR028943">
    <property type="entry name" value="ZorC_EH_Signature_dom"/>
</dbReference>
<gene>
    <name evidence="2" type="ORF">D7322_27445</name>
</gene>
<dbReference type="Proteomes" id="UP000282423">
    <property type="component" value="Unassembled WGS sequence"/>
</dbReference>
<dbReference type="EMBL" id="RBWS01000032">
    <property type="protein sequence ID" value="RKO68415.1"/>
    <property type="molecule type" value="Genomic_DNA"/>
</dbReference>
<keyword evidence="3" id="KW-1185">Reference proteome</keyword>
<dbReference type="AlphaFoldDB" id="A0A420VQ28"/>